<dbReference type="eggNOG" id="COG0535">
    <property type="taxonomic scope" value="Bacteria"/>
</dbReference>
<dbReference type="SFLD" id="SFLDS00029">
    <property type="entry name" value="Radical_SAM"/>
    <property type="match status" value="1"/>
</dbReference>
<comment type="caution">
    <text evidence="12">The sequence shown here is derived from an EMBL/GenBank/DDBJ whole genome shotgun (WGS) entry which is preliminary data.</text>
</comment>
<evidence type="ECO:0000256" key="7">
    <source>
        <dbReference type="ARBA" id="ARBA00023004"/>
    </source>
</evidence>
<dbReference type="SFLD" id="SFLDG01068">
    <property type="entry name" value="FeMo_cofactor_biosynthesis_pro"/>
    <property type="match status" value="1"/>
</dbReference>
<evidence type="ECO:0000256" key="1">
    <source>
        <dbReference type="ARBA" id="ARBA00001966"/>
    </source>
</evidence>
<dbReference type="SFLD" id="SFLDF00281">
    <property type="entry name" value="FeMo_cofactor_biosynthesis_pro"/>
    <property type="match status" value="1"/>
</dbReference>
<dbReference type="InterPro" id="IPR013785">
    <property type="entry name" value="Aldolase_TIM"/>
</dbReference>
<dbReference type="GO" id="GO:0051539">
    <property type="term" value="F:4 iron, 4 sulfur cluster binding"/>
    <property type="evidence" value="ECO:0007669"/>
    <property type="project" value="UniProtKB-KW"/>
</dbReference>
<keyword evidence="4" id="KW-0004">4Fe-4S</keyword>
<evidence type="ECO:0000256" key="5">
    <source>
        <dbReference type="ARBA" id="ARBA00022691"/>
    </source>
</evidence>
<feature type="domain" description="Radical SAM core" evidence="11">
    <location>
        <begin position="30"/>
        <end position="272"/>
    </location>
</feature>
<gene>
    <name evidence="12" type="ORF">OSCT_0064</name>
</gene>
<keyword evidence="7" id="KW-0408">Iron</keyword>
<keyword evidence="10" id="KW-0456">Lyase</keyword>
<proteinExistence type="inferred from homology"/>
<comment type="similarity">
    <text evidence="3">Belongs to the radical SAM superfamily. NifB family.</text>
</comment>
<dbReference type="GO" id="GO:0046872">
    <property type="term" value="F:metal ion binding"/>
    <property type="evidence" value="ECO:0007669"/>
    <property type="project" value="UniProtKB-KW"/>
</dbReference>
<evidence type="ECO:0000256" key="2">
    <source>
        <dbReference type="ARBA" id="ARBA00005155"/>
    </source>
</evidence>
<evidence type="ECO:0000256" key="3">
    <source>
        <dbReference type="ARBA" id="ARBA00006804"/>
    </source>
</evidence>
<dbReference type="Proteomes" id="UP000054010">
    <property type="component" value="Unassembled WGS sequence"/>
</dbReference>
<dbReference type="HOGENOM" id="CLU_027639_1_0_0"/>
<keyword evidence="9" id="KW-0535">Nitrogen fixation</keyword>
<keyword evidence="5" id="KW-0949">S-adenosyl-L-methionine</keyword>
<dbReference type="PROSITE" id="PS01305">
    <property type="entry name" value="MOAA_NIFB_PQQE"/>
    <property type="match status" value="1"/>
</dbReference>
<dbReference type="CDD" id="cd01335">
    <property type="entry name" value="Radical_SAM"/>
    <property type="match status" value="1"/>
</dbReference>
<dbReference type="STRING" id="765420.OSCT_0064"/>
<sequence length="307" mass="33884">MEAPAPQACEGTCTPKVDIDTHPCYSPAAHFRYGRIHVPVAPRCNIQCNYCLRKYACPNENRPGVTMQVVSPDQALSTIRQAVGRDPRLRVLGVAGPGDALANEATLHTFERARDEFPQLTRCISTNGLLLPDRIEQIEQAGITTITITINAVDPAIGEQIYSRVRYKGKTYRGRAAAELLLHNQLLGLREADLRGMLVKVNSVLIPGINDTHLLEVARTVRDWGAYIMNVIPMLPLAKFAHLPEPSTEMLESVRNACGQVIKQFRNCQRCRADAIGVPGEDGCGTEKPETVCVPKFLAQRHDDPQD</sequence>
<keyword evidence="6" id="KW-0479">Metal-binding</keyword>
<dbReference type="InterPro" id="IPR058240">
    <property type="entry name" value="rSAM_sf"/>
</dbReference>
<dbReference type="Pfam" id="PF04055">
    <property type="entry name" value="Radical_SAM"/>
    <property type="match status" value="1"/>
</dbReference>
<evidence type="ECO:0000256" key="4">
    <source>
        <dbReference type="ARBA" id="ARBA00022485"/>
    </source>
</evidence>
<evidence type="ECO:0000259" key="11">
    <source>
        <dbReference type="PROSITE" id="PS51918"/>
    </source>
</evidence>
<dbReference type="InterPro" id="IPR000385">
    <property type="entry name" value="MoaA_NifB_PqqE_Fe-S-bd_CS"/>
</dbReference>
<dbReference type="Gene3D" id="3.20.20.70">
    <property type="entry name" value="Aldolase class I"/>
    <property type="match status" value="1"/>
</dbReference>
<dbReference type="PROSITE" id="PS51918">
    <property type="entry name" value="RADICAL_SAM"/>
    <property type="match status" value="1"/>
</dbReference>
<dbReference type="SFLD" id="SFLDG01067">
    <property type="entry name" value="SPASM/twitch_domain_containing"/>
    <property type="match status" value="1"/>
</dbReference>
<dbReference type="GO" id="GO:0016829">
    <property type="term" value="F:lyase activity"/>
    <property type="evidence" value="ECO:0007669"/>
    <property type="project" value="UniProtKB-KW"/>
</dbReference>
<dbReference type="AlphaFoldDB" id="E1I9R3"/>
<dbReference type="InterPro" id="IPR007197">
    <property type="entry name" value="rSAM"/>
</dbReference>
<protein>
    <submittedName>
        <fullName evidence="12">Radical SAM domain-containing protein</fullName>
    </submittedName>
</protein>
<name>E1I9R3_9CHLR</name>
<evidence type="ECO:0000256" key="10">
    <source>
        <dbReference type="ARBA" id="ARBA00023239"/>
    </source>
</evidence>
<dbReference type="SUPFAM" id="SSF102114">
    <property type="entry name" value="Radical SAM enzymes"/>
    <property type="match status" value="1"/>
</dbReference>
<keyword evidence="13" id="KW-1185">Reference proteome</keyword>
<dbReference type="OrthoDB" id="9764725at2"/>
<reference evidence="12 13" key="1">
    <citation type="journal article" date="2011" name="J. Bacteriol.">
        <title>Draft genome sequence of the anoxygenic filamentous phototrophic bacterium Oscillochloris trichoides subsp. DG-6.</title>
        <authorList>
            <person name="Kuznetsov B.B."/>
            <person name="Ivanovsky R.N."/>
            <person name="Keppen O.I."/>
            <person name="Sukhacheva M.V."/>
            <person name="Bumazhkin B.K."/>
            <person name="Patutina E.O."/>
            <person name="Beletsky A.V."/>
            <person name="Mardanov A.V."/>
            <person name="Baslerov R.V."/>
            <person name="Panteleeva A.N."/>
            <person name="Kolganova T.V."/>
            <person name="Ravin N.V."/>
            <person name="Skryabin K.G."/>
        </authorList>
    </citation>
    <scope>NUCLEOTIDE SEQUENCE [LARGE SCALE GENOMIC DNA]</scope>
    <source>
        <strain evidence="12 13">DG-6</strain>
    </source>
</reference>
<evidence type="ECO:0000256" key="6">
    <source>
        <dbReference type="ARBA" id="ARBA00022723"/>
    </source>
</evidence>
<evidence type="ECO:0000256" key="8">
    <source>
        <dbReference type="ARBA" id="ARBA00023014"/>
    </source>
</evidence>
<comment type="cofactor">
    <cofactor evidence="1">
        <name>[4Fe-4S] cluster</name>
        <dbReference type="ChEBI" id="CHEBI:49883"/>
    </cofactor>
</comment>
<evidence type="ECO:0000256" key="9">
    <source>
        <dbReference type="ARBA" id="ARBA00023231"/>
    </source>
</evidence>
<keyword evidence="8" id="KW-0411">Iron-sulfur</keyword>
<accession>E1I9R3</accession>
<comment type="pathway">
    <text evidence="2">Cofactor biosynthesis; Fe-Mo cofactor biosynthesis.</text>
</comment>
<organism evidence="12 13">
    <name type="scientific">Oscillochloris trichoides DG-6</name>
    <dbReference type="NCBI Taxonomy" id="765420"/>
    <lineage>
        <taxon>Bacteria</taxon>
        <taxon>Bacillati</taxon>
        <taxon>Chloroflexota</taxon>
        <taxon>Chloroflexia</taxon>
        <taxon>Chloroflexales</taxon>
        <taxon>Chloroflexineae</taxon>
        <taxon>Oscillochloridaceae</taxon>
        <taxon>Oscillochloris</taxon>
    </lineage>
</organism>
<evidence type="ECO:0000313" key="12">
    <source>
        <dbReference type="EMBL" id="EFO82065.1"/>
    </source>
</evidence>
<dbReference type="UniPathway" id="UPA00782"/>
<dbReference type="PANTHER" id="PTHR43787">
    <property type="entry name" value="FEMO COFACTOR BIOSYNTHESIS PROTEIN NIFB-RELATED"/>
    <property type="match status" value="1"/>
</dbReference>
<evidence type="ECO:0000313" key="13">
    <source>
        <dbReference type="Proteomes" id="UP000054010"/>
    </source>
</evidence>
<dbReference type="EMBL" id="ADVR01000002">
    <property type="protein sequence ID" value="EFO82065.1"/>
    <property type="molecule type" value="Genomic_DNA"/>
</dbReference>
<dbReference type="PANTHER" id="PTHR43787:SF13">
    <property type="entry name" value="FEMO COFACTOR BIOSYNTHESIS PROTEIN NIFB"/>
    <property type="match status" value="1"/>
</dbReference>